<evidence type="ECO:0000313" key="2">
    <source>
        <dbReference type="RefSeq" id="XP_075104470.1"/>
    </source>
</evidence>
<reference evidence="2" key="2">
    <citation type="submission" date="2025-08" db="UniProtKB">
        <authorList>
            <consortium name="RefSeq"/>
        </authorList>
    </citation>
    <scope>IDENTIFICATION</scope>
    <source>
        <tissue evidence="2">Leaf</tissue>
    </source>
</reference>
<protein>
    <submittedName>
        <fullName evidence="2">Uncharacterized protein LOC142178566</fullName>
    </submittedName>
</protein>
<evidence type="ECO:0000313" key="1">
    <source>
        <dbReference type="Proteomes" id="UP000790787"/>
    </source>
</evidence>
<gene>
    <name evidence="2" type="primary">LOC142178566</name>
</gene>
<keyword evidence="1" id="KW-1185">Reference proteome</keyword>
<sequence length="817" mass="93059">MDYEYCIARSTQRDSGEFDTIVPPPSSVKDYVELLNQQILLQFLGGLNDSYSQARHQILMRSTEPNLNQAYAMVIEDETQRGSSGRDSSSLNSLMEGNDITALWSAKRPQMYKPRRNFNIQCEFCKRKGHSKENCYQLIGYPTDFKGRRKPVTNSTHFGNSAQLGNHGQYQEMGKNLGNDLHTRKVRWTSRLKPDLYYWLHSDKDRVQASTAVCVTNEEELWHRRLGHIPHKILQQMRIIKHSRLHSNNVVLFVLGKTDKISFSTKYFLTLADDYNRMVWIFLFKLKSDVPTVIKDFMTLVKTQFNSAIKVFRSDNGTEFFNSHCTNMFKGADPTSEVSETALDSSVAPQPSPEVSSTLDPDGLAPEALQQSHLTSLLAAVMSHTTIAPLPLGWLNEFVHGTTKAGPSIALSSSYPMSAYMSYVSLSPAYFKALCSFSVVTEPTSYADALRDPSRLQPWMQNFDKRAIGCKWVFNVKYNAKEEVERCKARVVSKDYIEQEGLDYQETFSLMVKMVTVRTILSLDAMKGWKLHQMDVFNAFLQGEGEPPRVCKLQKSLYELNQASRQWNLKLSKALSSSGFVQGHHDYSLFSKQPGSNLIKDLEEMRYFLGLEVARSRYGILTCRFGSKPSCTPLDISHKLTSTEYDQASTHGNLDTDKLLNDPSNNQKLVRKLMYLTMTRPYISYNVYNLSQFMYKTNKSHMDGALRVVRYLKNEPGLGILLSSQSSDQLIVYCDADWATCPMTRRSVSGFVIKLGDSLISWKSKKQNTLSRNSEEAKYRSMANTITEVVWLTGLFKELNMELKLPVKLYCDSKTAI</sequence>
<dbReference type="RefSeq" id="XP_075104470.1">
    <property type="nucleotide sequence ID" value="XM_075248369.1"/>
</dbReference>
<organism evidence="1 2">
    <name type="scientific">Nicotiana tabacum</name>
    <name type="common">Common tobacco</name>
    <dbReference type="NCBI Taxonomy" id="4097"/>
    <lineage>
        <taxon>Eukaryota</taxon>
        <taxon>Viridiplantae</taxon>
        <taxon>Streptophyta</taxon>
        <taxon>Embryophyta</taxon>
        <taxon>Tracheophyta</taxon>
        <taxon>Spermatophyta</taxon>
        <taxon>Magnoliopsida</taxon>
        <taxon>eudicotyledons</taxon>
        <taxon>Gunneridae</taxon>
        <taxon>Pentapetalae</taxon>
        <taxon>asterids</taxon>
        <taxon>lamiids</taxon>
        <taxon>Solanales</taxon>
        <taxon>Solanaceae</taxon>
        <taxon>Nicotianoideae</taxon>
        <taxon>Nicotianeae</taxon>
        <taxon>Nicotiana</taxon>
    </lineage>
</organism>
<reference evidence="1" key="1">
    <citation type="journal article" date="2014" name="Nat. Commun.">
        <title>The tobacco genome sequence and its comparison with those of tomato and potato.</title>
        <authorList>
            <person name="Sierro N."/>
            <person name="Battey J.N."/>
            <person name="Ouadi S."/>
            <person name="Bakaher N."/>
            <person name="Bovet L."/>
            <person name="Willig A."/>
            <person name="Goepfert S."/>
            <person name="Peitsch M.C."/>
            <person name="Ivanov N.V."/>
        </authorList>
    </citation>
    <scope>NUCLEOTIDE SEQUENCE [LARGE SCALE GENOMIC DNA]</scope>
</reference>
<name>A0AC58U4R7_TOBAC</name>
<proteinExistence type="predicted"/>
<accession>A0AC58U4R7</accession>
<dbReference type="Proteomes" id="UP000790787">
    <property type="component" value="Chromosome 3"/>
</dbReference>